<keyword evidence="4" id="KW-1185">Reference proteome</keyword>
<evidence type="ECO:0000256" key="2">
    <source>
        <dbReference type="SAM" id="SignalP"/>
    </source>
</evidence>
<sequence length="57" mass="6146">MVSNKRALAIVALLIISVVIKTTLSSPTDRNFRSLNLHKRQAPTNDPPKGGKVPPPS</sequence>
<protein>
    <submittedName>
        <fullName evidence="3">Uncharacterized protein</fullName>
    </submittedName>
</protein>
<evidence type="ECO:0000313" key="4">
    <source>
        <dbReference type="Proteomes" id="UP000247702"/>
    </source>
</evidence>
<organism evidence="3 4">
    <name type="scientific">Rhizophagus clarus</name>
    <dbReference type="NCBI Taxonomy" id="94130"/>
    <lineage>
        <taxon>Eukaryota</taxon>
        <taxon>Fungi</taxon>
        <taxon>Fungi incertae sedis</taxon>
        <taxon>Mucoromycota</taxon>
        <taxon>Glomeromycotina</taxon>
        <taxon>Glomeromycetes</taxon>
        <taxon>Glomerales</taxon>
        <taxon>Glomeraceae</taxon>
        <taxon>Rhizophagus</taxon>
    </lineage>
</organism>
<accession>A0A2Z6R8P4</accession>
<gene>
    <name evidence="3" type="ORF">RclHR1_22980001</name>
</gene>
<proteinExistence type="predicted"/>
<comment type="caution">
    <text evidence="3">The sequence shown here is derived from an EMBL/GenBank/DDBJ whole genome shotgun (WGS) entry which is preliminary data.</text>
</comment>
<evidence type="ECO:0000313" key="3">
    <source>
        <dbReference type="EMBL" id="GBB94119.1"/>
    </source>
</evidence>
<reference evidence="3 4" key="1">
    <citation type="submission" date="2017-11" db="EMBL/GenBank/DDBJ databases">
        <title>The genome of Rhizophagus clarus HR1 reveals common genetic basis of auxotrophy among arbuscular mycorrhizal fungi.</title>
        <authorList>
            <person name="Kobayashi Y."/>
        </authorList>
    </citation>
    <scope>NUCLEOTIDE SEQUENCE [LARGE SCALE GENOMIC DNA]</scope>
    <source>
        <strain evidence="3 4">HR1</strain>
    </source>
</reference>
<feature type="region of interest" description="Disordered" evidence="1">
    <location>
        <begin position="28"/>
        <end position="57"/>
    </location>
</feature>
<dbReference type="STRING" id="94130.A0A2Z6R8P4"/>
<dbReference type="Proteomes" id="UP000247702">
    <property type="component" value="Unassembled WGS sequence"/>
</dbReference>
<feature type="chain" id="PRO_5016458843" evidence="2">
    <location>
        <begin position="26"/>
        <end position="57"/>
    </location>
</feature>
<dbReference type="EMBL" id="BEXD01001444">
    <property type="protein sequence ID" value="GBB94119.1"/>
    <property type="molecule type" value="Genomic_DNA"/>
</dbReference>
<dbReference type="AlphaFoldDB" id="A0A2Z6R8P4"/>
<feature type="signal peptide" evidence="2">
    <location>
        <begin position="1"/>
        <end position="25"/>
    </location>
</feature>
<keyword evidence="2" id="KW-0732">Signal</keyword>
<name>A0A2Z6R8P4_9GLOM</name>
<evidence type="ECO:0000256" key="1">
    <source>
        <dbReference type="SAM" id="MobiDB-lite"/>
    </source>
</evidence>